<evidence type="ECO:0000313" key="1">
    <source>
        <dbReference type="EMBL" id="QZN98044.1"/>
    </source>
</evidence>
<protein>
    <submittedName>
        <fullName evidence="1">Uncharacterized protein</fullName>
    </submittedName>
</protein>
<proteinExistence type="predicted"/>
<dbReference type="EMBL" id="CP081864">
    <property type="protein sequence ID" value="QZN98044.1"/>
    <property type="molecule type" value="Genomic_DNA"/>
</dbReference>
<evidence type="ECO:0000313" key="2">
    <source>
        <dbReference type="Proteomes" id="UP000825886"/>
    </source>
</evidence>
<accession>A0ABX9AS57</accession>
<dbReference type="Proteomes" id="UP000825886">
    <property type="component" value="Chromosome"/>
</dbReference>
<keyword evidence="2" id="KW-1185">Reference proteome</keyword>
<gene>
    <name evidence="1" type="ORF">K6K13_11965</name>
</gene>
<sequence length="659" mass="69731">MQGGANLINAGTSAVGLGNVLDPVYRPVDRPTDPWAQAGEAIGTYLVPGAGAVRGAMIGSVANAGNQPGDFAENATKEMAINTALMGVPALYRGARGLIQGAKGGAEGAAANAAEVAATPMPTQTQKPVSSTPNVSYSASMRLNPEAQQATQEVAAPVEDAIRRVAAQRDPNLASSLDGLSINPQQDVAEAAGRLGVDSILPSHLSGNSQYQAVEQAIKSRAGSALRLQEDQAISELASSAGKIIDDVAGAPDALAMSDRFIGQVNGRMAALERRSDSLYSRVDKAMAPGTKIEAPNTGAMLEREADNLGGWENLDTIEKRVFKAVNPGENGVLTYANLNKQRRLVGQALNKNSGPYKDADRAALSRLYATLSDDQGLALGNTGSLRDFEVAQRLVQMRKTMEEQMVNLRGRTLNGDVAATATTALQSMAKGNGKAFRDLMDSTPSRQLRTELVGTALRDMLSSGKRGADFNPAGFADWWQNMQASGQIRLLSQHLPKETMAGLRDAYTVARAIKNAKAYEITTGRLNEFTSRFNRVTAPYEMAASHAQRIGTMVGAYGGPLGAIAGAEIGQRLAQKARIAGGAGSMEAADRLIASPEFQRAVKSLPATAPGHVMDSRVRSSPQWRAFFESLPDPDKKTIARLGVLGWLNHQKQDGENQ</sequence>
<organism evidence="1 2">
    <name type="scientific">Symbiopectobacterium purcellii</name>
    <dbReference type="NCBI Taxonomy" id="2871826"/>
    <lineage>
        <taxon>Bacteria</taxon>
        <taxon>Pseudomonadati</taxon>
        <taxon>Pseudomonadota</taxon>
        <taxon>Gammaproteobacteria</taxon>
        <taxon>Enterobacterales</taxon>
        <taxon>Enterobacteriaceae</taxon>
    </lineage>
</organism>
<reference evidence="1 2" key="1">
    <citation type="submission" date="2021-08" db="EMBL/GenBank/DDBJ databases">
        <title>Culture and genomic analysis of Symbiopectobacterium purcellii sp. nov. gen. nov., isolated from the leafhopper Empoasca decipiens.</title>
        <authorList>
            <person name="Nadal-Jimenez P."/>
            <person name="Siozios S."/>
            <person name="Halliday N."/>
            <person name="Camara M."/>
            <person name="Hurst G.D.D."/>
        </authorList>
    </citation>
    <scope>NUCLEOTIDE SEQUENCE [LARGE SCALE GENOMIC DNA]</scope>
    <source>
        <strain evidence="1 2">SyEd1</strain>
    </source>
</reference>
<name>A0ABX9AS57_9ENTR</name>